<dbReference type="OrthoDB" id="771140at2"/>
<keyword evidence="1" id="KW-0812">Transmembrane</keyword>
<accession>A0A562SYW0</accession>
<dbReference type="RefSeq" id="WP_145716328.1">
    <property type="nucleotide sequence ID" value="NZ_BAAAFY010000005.1"/>
</dbReference>
<gene>
    <name evidence="2" type="ORF">LX66_3739</name>
</gene>
<keyword evidence="1" id="KW-0472">Membrane</keyword>
<proteinExistence type="predicted"/>
<protein>
    <submittedName>
        <fullName evidence="2">Uncharacterized protein</fullName>
    </submittedName>
</protein>
<dbReference type="AlphaFoldDB" id="A0A562SYW0"/>
<evidence type="ECO:0000313" key="3">
    <source>
        <dbReference type="Proteomes" id="UP000316778"/>
    </source>
</evidence>
<comment type="caution">
    <text evidence="2">The sequence shown here is derived from an EMBL/GenBank/DDBJ whole genome shotgun (WGS) entry which is preliminary data.</text>
</comment>
<dbReference type="EMBL" id="VLLG01000004">
    <property type="protein sequence ID" value="TWI86481.1"/>
    <property type="molecule type" value="Genomic_DNA"/>
</dbReference>
<keyword evidence="1" id="KW-1133">Transmembrane helix</keyword>
<organism evidence="2 3">
    <name type="scientific">Chitinophaga japonensis</name>
    <name type="common">Flexibacter japonensis</name>
    <dbReference type="NCBI Taxonomy" id="104662"/>
    <lineage>
        <taxon>Bacteria</taxon>
        <taxon>Pseudomonadati</taxon>
        <taxon>Bacteroidota</taxon>
        <taxon>Chitinophagia</taxon>
        <taxon>Chitinophagales</taxon>
        <taxon>Chitinophagaceae</taxon>
        <taxon>Chitinophaga</taxon>
    </lineage>
</organism>
<evidence type="ECO:0000256" key="1">
    <source>
        <dbReference type="SAM" id="Phobius"/>
    </source>
</evidence>
<feature type="transmembrane region" description="Helical" evidence="1">
    <location>
        <begin position="37"/>
        <end position="59"/>
    </location>
</feature>
<dbReference type="Proteomes" id="UP000316778">
    <property type="component" value="Unassembled WGS sequence"/>
</dbReference>
<evidence type="ECO:0000313" key="2">
    <source>
        <dbReference type="EMBL" id="TWI86481.1"/>
    </source>
</evidence>
<feature type="transmembrane region" description="Helical" evidence="1">
    <location>
        <begin position="7"/>
        <end position="25"/>
    </location>
</feature>
<keyword evidence="3" id="KW-1185">Reference proteome</keyword>
<sequence length="80" mass="8921">MIFALMIFLRLLFIACMVFIIGYVFGSFSKSRTLTVITRVAAILTIVLFISANILFFGLSRGHGHGPEHAPHGHCITEQR</sequence>
<name>A0A562SYW0_CHIJA</name>
<reference evidence="2 3" key="1">
    <citation type="journal article" date="2013" name="Stand. Genomic Sci.">
        <title>Genomic Encyclopedia of Type Strains, Phase I: The one thousand microbial genomes (KMG-I) project.</title>
        <authorList>
            <person name="Kyrpides N.C."/>
            <person name="Woyke T."/>
            <person name="Eisen J.A."/>
            <person name="Garrity G."/>
            <person name="Lilburn T.G."/>
            <person name="Beck B.J."/>
            <person name="Whitman W.B."/>
            <person name="Hugenholtz P."/>
            <person name="Klenk H.P."/>
        </authorList>
    </citation>
    <scope>NUCLEOTIDE SEQUENCE [LARGE SCALE GENOMIC DNA]</scope>
    <source>
        <strain evidence="2 3">DSM 13484</strain>
    </source>
</reference>